<reference evidence="1" key="1">
    <citation type="journal article" date="2020" name="Nature">
        <title>Giant virus diversity and host interactions through global metagenomics.</title>
        <authorList>
            <person name="Schulz F."/>
            <person name="Roux S."/>
            <person name="Paez-Espino D."/>
            <person name="Jungbluth S."/>
            <person name="Walsh D.A."/>
            <person name="Denef V.J."/>
            <person name="McMahon K.D."/>
            <person name="Konstantinidis K.T."/>
            <person name="Eloe-Fadrosh E.A."/>
            <person name="Kyrpides N.C."/>
            <person name="Woyke T."/>
        </authorList>
    </citation>
    <scope>NUCLEOTIDE SEQUENCE</scope>
    <source>
        <strain evidence="1">GVMAG-M-3300023184-24</strain>
    </source>
</reference>
<organism evidence="1">
    <name type="scientific">viral metagenome</name>
    <dbReference type="NCBI Taxonomy" id="1070528"/>
    <lineage>
        <taxon>unclassified sequences</taxon>
        <taxon>metagenomes</taxon>
        <taxon>organismal metagenomes</taxon>
    </lineage>
</organism>
<accession>A0A6C0I7K9</accession>
<dbReference type="EMBL" id="MN740109">
    <property type="protein sequence ID" value="QHT88133.1"/>
    <property type="molecule type" value="Genomic_DNA"/>
</dbReference>
<protein>
    <submittedName>
        <fullName evidence="1">Uncharacterized protein</fullName>
    </submittedName>
</protein>
<sequence length="228" mass="27167">MDDNDYNDDDIAYDESVSQYMPDTYANVEDVYDKMHKEYEQMDKQIRQERIFRDDLDPDDILMQLNMNELIDKDNRDIEDLIDKGLETRFFQNDPNSFLNSRVGMNERIGHDTTLSTIMHGTDKLTKRQEAINRMYMNTQEIFSLNFKKACDKYSINIKTVETIMPLLFQSNYFEYKNPYGIIFGLLTMKGRDIDIKKLNNIYNKYAVNENITKLDLIRYARFIKSLL</sequence>
<name>A0A6C0I7K9_9ZZZZ</name>
<proteinExistence type="predicted"/>
<dbReference type="AlphaFoldDB" id="A0A6C0I7K9"/>
<evidence type="ECO:0000313" key="1">
    <source>
        <dbReference type="EMBL" id="QHT88133.1"/>
    </source>
</evidence>